<evidence type="ECO:0000313" key="2">
    <source>
        <dbReference type="Proteomes" id="UP000324800"/>
    </source>
</evidence>
<dbReference type="EMBL" id="SNRW01013358">
    <property type="protein sequence ID" value="KAA6372708.1"/>
    <property type="molecule type" value="Genomic_DNA"/>
</dbReference>
<proteinExistence type="predicted"/>
<dbReference type="Proteomes" id="UP000324800">
    <property type="component" value="Unassembled WGS sequence"/>
</dbReference>
<name>A0A5J4UQM0_9EUKA</name>
<gene>
    <name evidence="1" type="ORF">EZS28_031764</name>
</gene>
<accession>A0A5J4UQM0</accession>
<comment type="caution">
    <text evidence="1">The sequence shown here is derived from an EMBL/GenBank/DDBJ whole genome shotgun (WGS) entry which is preliminary data.</text>
</comment>
<evidence type="ECO:0000313" key="1">
    <source>
        <dbReference type="EMBL" id="KAA6372708.1"/>
    </source>
</evidence>
<reference evidence="1 2" key="1">
    <citation type="submission" date="2019-03" db="EMBL/GenBank/DDBJ databases">
        <title>Single cell metagenomics reveals metabolic interactions within the superorganism composed of flagellate Streblomastix strix and complex community of Bacteroidetes bacteria on its surface.</title>
        <authorList>
            <person name="Treitli S.C."/>
            <person name="Kolisko M."/>
            <person name="Husnik F."/>
            <person name="Keeling P."/>
            <person name="Hampl V."/>
        </authorList>
    </citation>
    <scope>NUCLEOTIDE SEQUENCE [LARGE SCALE GENOMIC DNA]</scope>
    <source>
        <strain evidence="1">ST1C</strain>
    </source>
</reference>
<protein>
    <submittedName>
        <fullName evidence="1">Uncharacterized protein</fullName>
    </submittedName>
</protein>
<organism evidence="1 2">
    <name type="scientific">Streblomastix strix</name>
    <dbReference type="NCBI Taxonomy" id="222440"/>
    <lineage>
        <taxon>Eukaryota</taxon>
        <taxon>Metamonada</taxon>
        <taxon>Preaxostyla</taxon>
        <taxon>Oxymonadida</taxon>
        <taxon>Streblomastigidae</taxon>
        <taxon>Streblomastix</taxon>
    </lineage>
</organism>
<sequence>SGSKDEEKLLRQLLQVRVLSSNGVDRVISNWSSQ</sequence>
<dbReference type="AlphaFoldDB" id="A0A5J4UQM0"/>
<feature type="non-terminal residue" evidence="1">
    <location>
        <position position="1"/>
    </location>
</feature>